<name>A0A8X6TEI0_NEPPI</name>
<feature type="non-terminal residue" evidence="1">
    <location>
        <position position="40"/>
    </location>
</feature>
<evidence type="ECO:0000313" key="1">
    <source>
        <dbReference type="EMBL" id="GFT06363.1"/>
    </source>
</evidence>
<comment type="caution">
    <text evidence="1">The sequence shown here is derived from an EMBL/GenBank/DDBJ whole genome shotgun (WGS) entry which is preliminary data.</text>
</comment>
<dbReference type="AlphaFoldDB" id="A0A8X6TEI0"/>
<dbReference type="EMBL" id="BMAW01056551">
    <property type="protein sequence ID" value="GFT06363.1"/>
    <property type="molecule type" value="Genomic_DNA"/>
</dbReference>
<dbReference type="Proteomes" id="UP000887013">
    <property type="component" value="Unassembled WGS sequence"/>
</dbReference>
<evidence type="ECO:0000313" key="2">
    <source>
        <dbReference type="Proteomes" id="UP000887013"/>
    </source>
</evidence>
<proteinExistence type="predicted"/>
<reference evidence="1" key="1">
    <citation type="submission" date="2020-08" db="EMBL/GenBank/DDBJ databases">
        <title>Multicomponent nature underlies the extraordinary mechanical properties of spider dragline silk.</title>
        <authorList>
            <person name="Kono N."/>
            <person name="Nakamura H."/>
            <person name="Mori M."/>
            <person name="Yoshida Y."/>
            <person name="Ohtoshi R."/>
            <person name="Malay A.D."/>
            <person name="Moran D.A.P."/>
            <person name="Tomita M."/>
            <person name="Numata K."/>
            <person name="Arakawa K."/>
        </authorList>
    </citation>
    <scope>NUCLEOTIDE SEQUENCE</scope>
</reference>
<keyword evidence="2" id="KW-1185">Reference proteome</keyword>
<accession>A0A8X6TEI0</accession>
<sequence length="40" mass="4411">MKLEACLSPGADKHNIVSKDFSNSITVRSKPGRFHKGILK</sequence>
<protein>
    <submittedName>
        <fullName evidence="1">Uncharacterized protein</fullName>
    </submittedName>
</protein>
<gene>
    <name evidence="1" type="ORF">NPIL_660261</name>
</gene>
<organism evidence="1 2">
    <name type="scientific">Nephila pilipes</name>
    <name type="common">Giant wood spider</name>
    <name type="synonym">Nephila maculata</name>
    <dbReference type="NCBI Taxonomy" id="299642"/>
    <lineage>
        <taxon>Eukaryota</taxon>
        <taxon>Metazoa</taxon>
        <taxon>Ecdysozoa</taxon>
        <taxon>Arthropoda</taxon>
        <taxon>Chelicerata</taxon>
        <taxon>Arachnida</taxon>
        <taxon>Araneae</taxon>
        <taxon>Araneomorphae</taxon>
        <taxon>Entelegynae</taxon>
        <taxon>Araneoidea</taxon>
        <taxon>Nephilidae</taxon>
        <taxon>Nephila</taxon>
    </lineage>
</organism>